<feature type="transmembrane region" description="Helical" evidence="7">
    <location>
        <begin position="48"/>
        <end position="75"/>
    </location>
</feature>
<feature type="transmembrane region" description="Helical" evidence="7">
    <location>
        <begin position="87"/>
        <end position="108"/>
    </location>
</feature>
<keyword evidence="4" id="KW-0378">Hydrolase</keyword>
<evidence type="ECO:0000313" key="9">
    <source>
        <dbReference type="EMBL" id="MBL0741997.1"/>
    </source>
</evidence>
<feature type="transmembrane region" description="Helical" evidence="7">
    <location>
        <begin position="183"/>
        <end position="202"/>
    </location>
</feature>
<evidence type="ECO:0000256" key="3">
    <source>
        <dbReference type="ARBA" id="ARBA00022692"/>
    </source>
</evidence>
<comment type="subcellular location">
    <subcellularLocation>
        <location evidence="1">Membrane</location>
        <topology evidence="1">Multi-pass membrane protein</topology>
    </subcellularLocation>
</comment>
<dbReference type="InterPro" id="IPR022764">
    <property type="entry name" value="Peptidase_S54_rhomboid_dom"/>
</dbReference>
<reference evidence="9 10" key="1">
    <citation type="submission" date="2021-01" db="EMBL/GenBank/DDBJ databases">
        <title>Chryseolinea sp. Jin1 Genome sequencing and assembly.</title>
        <authorList>
            <person name="Kim I."/>
        </authorList>
    </citation>
    <scope>NUCLEOTIDE SEQUENCE [LARGE SCALE GENOMIC DNA]</scope>
    <source>
        <strain evidence="9 10">Jin1</strain>
    </source>
</reference>
<feature type="domain" description="Peptidase S54 rhomboid" evidence="8">
    <location>
        <begin position="47"/>
        <end position="238"/>
    </location>
</feature>
<protein>
    <submittedName>
        <fullName evidence="9">Rhomboid family intramembrane serine protease</fullName>
    </submittedName>
</protein>
<evidence type="ECO:0000313" key="10">
    <source>
        <dbReference type="Proteomes" id="UP000613030"/>
    </source>
</evidence>
<dbReference type="PANTHER" id="PTHR43731:SF14">
    <property type="entry name" value="PRESENILIN-ASSOCIATED RHOMBOID-LIKE PROTEIN, MITOCHONDRIAL"/>
    <property type="match status" value="1"/>
</dbReference>
<dbReference type="InterPro" id="IPR035952">
    <property type="entry name" value="Rhomboid-like_sf"/>
</dbReference>
<dbReference type="Proteomes" id="UP000613030">
    <property type="component" value="Unassembled WGS sequence"/>
</dbReference>
<evidence type="ECO:0000259" key="8">
    <source>
        <dbReference type="Pfam" id="PF01694"/>
    </source>
</evidence>
<dbReference type="Gene3D" id="1.20.1540.10">
    <property type="entry name" value="Rhomboid-like"/>
    <property type="match status" value="1"/>
</dbReference>
<accession>A0ABS1KTG9</accession>
<keyword evidence="9" id="KW-0645">Protease</keyword>
<dbReference type="GO" id="GO:0006508">
    <property type="term" value="P:proteolysis"/>
    <property type="evidence" value="ECO:0007669"/>
    <property type="project" value="UniProtKB-KW"/>
</dbReference>
<dbReference type="Pfam" id="PF01694">
    <property type="entry name" value="Rhomboid"/>
    <property type="match status" value="1"/>
</dbReference>
<keyword evidence="6 7" id="KW-0472">Membrane</keyword>
<dbReference type="RefSeq" id="WP_202009702.1">
    <property type="nucleotide sequence ID" value="NZ_JAERRB010000003.1"/>
</dbReference>
<dbReference type="InterPro" id="IPR050925">
    <property type="entry name" value="Rhomboid_protease_S54"/>
</dbReference>
<dbReference type="GO" id="GO:0008233">
    <property type="term" value="F:peptidase activity"/>
    <property type="evidence" value="ECO:0007669"/>
    <property type="project" value="UniProtKB-KW"/>
</dbReference>
<comment type="similarity">
    <text evidence="2">Belongs to the peptidase S54 family.</text>
</comment>
<feature type="transmembrane region" description="Helical" evidence="7">
    <location>
        <begin position="214"/>
        <end position="239"/>
    </location>
</feature>
<keyword evidence="3 7" id="KW-0812">Transmembrane</keyword>
<keyword evidence="10" id="KW-1185">Reference proteome</keyword>
<evidence type="ECO:0000256" key="1">
    <source>
        <dbReference type="ARBA" id="ARBA00004141"/>
    </source>
</evidence>
<evidence type="ECO:0000256" key="6">
    <source>
        <dbReference type="ARBA" id="ARBA00023136"/>
    </source>
</evidence>
<dbReference type="SUPFAM" id="SSF144091">
    <property type="entry name" value="Rhomboid-like"/>
    <property type="match status" value="1"/>
</dbReference>
<gene>
    <name evidence="9" type="ORF">JI741_12255</name>
</gene>
<dbReference type="PANTHER" id="PTHR43731">
    <property type="entry name" value="RHOMBOID PROTEASE"/>
    <property type="match status" value="1"/>
</dbReference>
<feature type="transmembrane region" description="Helical" evidence="7">
    <location>
        <begin position="7"/>
        <end position="28"/>
    </location>
</feature>
<evidence type="ECO:0000256" key="4">
    <source>
        <dbReference type="ARBA" id="ARBA00022801"/>
    </source>
</evidence>
<proteinExistence type="inferred from homology"/>
<keyword evidence="5 7" id="KW-1133">Transmembrane helix</keyword>
<feature type="transmembrane region" description="Helical" evidence="7">
    <location>
        <begin position="152"/>
        <end position="176"/>
    </location>
</feature>
<organism evidence="9 10">
    <name type="scientific">Chryseolinea lacunae</name>
    <dbReference type="NCBI Taxonomy" id="2801331"/>
    <lineage>
        <taxon>Bacteria</taxon>
        <taxon>Pseudomonadati</taxon>
        <taxon>Bacteroidota</taxon>
        <taxon>Cytophagia</taxon>
        <taxon>Cytophagales</taxon>
        <taxon>Fulvivirgaceae</taxon>
        <taxon>Chryseolinea</taxon>
    </lineage>
</organism>
<dbReference type="EMBL" id="JAERRB010000003">
    <property type="protein sequence ID" value="MBL0741997.1"/>
    <property type="molecule type" value="Genomic_DNA"/>
</dbReference>
<sequence>MGKTIDVIKVIIAINVVLALVTFQVPGWEDPMFETLALYFPKNEHFRYWQLVTNMFMHGGLMHIVFNMYALWAFGSPLLAQWGGKRFVLFYFLSGIGAGVIYLLINYFQFNALYNELVAAGISADDLQTLLKTGKYIPSAFSDVSKEKMETFYHLFAIPAVGASGAIYGVLVAFGMTYPNAKLALIFFPVPIAAKYFIPILIGMDLFSGVTGVSIFGGGIAHFAHIGGAIIGFLLMWYWRGPREKSNVTILE</sequence>
<evidence type="ECO:0000256" key="7">
    <source>
        <dbReference type="SAM" id="Phobius"/>
    </source>
</evidence>
<comment type="caution">
    <text evidence="9">The sequence shown here is derived from an EMBL/GenBank/DDBJ whole genome shotgun (WGS) entry which is preliminary data.</text>
</comment>
<name>A0ABS1KTG9_9BACT</name>
<evidence type="ECO:0000256" key="2">
    <source>
        <dbReference type="ARBA" id="ARBA00009045"/>
    </source>
</evidence>
<evidence type="ECO:0000256" key="5">
    <source>
        <dbReference type="ARBA" id="ARBA00022989"/>
    </source>
</evidence>